<name>A0A9D4EBC3_DREPO</name>
<sequence length="192" mass="21136">MDKTFFGLLIMYTCTGTVLCGEYCFTAISPVEYCPKLCCDQSYSYYDYCCTSQEFNYSYIAPIIIGAVIFIAVIVTVCVCCCVKSANGMTRYQSWSTRRVGGTAIAVAVNQQSAMNNLYYPNQQYQQAYPMYQQPYPTGQQPYPTGQQPYGLGPQFGVPQAPMNAGPHPAMQPGDAQPAYPPPSSISLFQGP</sequence>
<dbReference type="AlphaFoldDB" id="A0A9D4EBC3"/>
<feature type="signal peptide" evidence="3">
    <location>
        <begin position="1"/>
        <end position="20"/>
    </location>
</feature>
<keyword evidence="3" id="KW-0732">Signal</keyword>
<evidence type="ECO:0000256" key="3">
    <source>
        <dbReference type="SAM" id="SignalP"/>
    </source>
</evidence>
<dbReference type="EMBL" id="JAIWYP010000009">
    <property type="protein sequence ID" value="KAH3776203.1"/>
    <property type="molecule type" value="Genomic_DNA"/>
</dbReference>
<evidence type="ECO:0000256" key="1">
    <source>
        <dbReference type="SAM" id="MobiDB-lite"/>
    </source>
</evidence>
<reference evidence="4" key="2">
    <citation type="submission" date="2020-11" db="EMBL/GenBank/DDBJ databases">
        <authorList>
            <person name="McCartney M.A."/>
            <person name="Auch B."/>
            <person name="Kono T."/>
            <person name="Mallez S."/>
            <person name="Becker A."/>
            <person name="Gohl D.M."/>
            <person name="Silverstein K.A.T."/>
            <person name="Koren S."/>
            <person name="Bechman K.B."/>
            <person name="Herman A."/>
            <person name="Abrahante J.E."/>
            <person name="Garbe J."/>
        </authorList>
    </citation>
    <scope>NUCLEOTIDE SEQUENCE</scope>
    <source>
        <strain evidence="4">Duluth1</strain>
        <tissue evidence="4">Whole animal</tissue>
    </source>
</reference>
<keyword evidence="2" id="KW-0812">Transmembrane</keyword>
<feature type="chain" id="PRO_5039665231" evidence="3">
    <location>
        <begin position="21"/>
        <end position="192"/>
    </location>
</feature>
<proteinExistence type="predicted"/>
<comment type="caution">
    <text evidence="4">The sequence shown here is derived from an EMBL/GenBank/DDBJ whole genome shotgun (WGS) entry which is preliminary data.</text>
</comment>
<evidence type="ECO:0000313" key="4">
    <source>
        <dbReference type="EMBL" id="KAH3776203.1"/>
    </source>
</evidence>
<protein>
    <submittedName>
        <fullName evidence="4">Uncharacterized protein</fullName>
    </submittedName>
</protein>
<organism evidence="4 5">
    <name type="scientific">Dreissena polymorpha</name>
    <name type="common">Zebra mussel</name>
    <name type="synonym">Mytilus polymorpha</name>
    <dbReference type="NCBI Taxonomy" id="45954"/>
    <lineage>
        <taxon>Eukaryota</taxon>
        <taxon>Metazoa</taxon>
        <taxon>Spiralia</taxon>
        <taxon>Lophotrochozoa</taxon>
        <taxon>Mollusca</taxon>
        <taxon>Bivalvia</taxon>
        <taxon>Autobranchia</taxon>
        <taxon>Heteroconchia</taxon>
        <taxon>Euheterodonta</taxon>
        <taxon>Imparidentia</taxon>
        <taxon>Neoheterodontei</taxon>
        <taxon>Myida</taxon>
        <taxon>Dreissenoidea</taxon>
        <taxon>Dreissenidae</taxon>
        <taxon>Dreissena</taxon>
    </lineage>
</organism>
<feature type="region of interest" description="Disordered" evidence="1">
    <location>
        <begin position="143"/>
        <end position="192"/>
    </location>
</feature>
<keyword evidence="5" id="KW-1185">Reference proteome</keyword>
<keyword evidence="2" id="KW-1133">Transmembrane helix</keyword>
<evidence type="ECO:0000256" key="2">
    <source>
        <dbReference type="SAM" id="Phobius"/>
    </source>
</evidence>
<feature type="compositionally biased region" description="Low complexity" evidence="1">
    <location>
        <begin position="143"/>
        <end position="155"/>
    </location>
</feature>
<feature type="transmembrane region" description="Helical" evidence="2">
    <location>
        <begin position="59"/>
        <end position="83"/>
    </location>
</feature>
<gene>
    <name evidence="4" type="ORF">DPMN_177622</name>
</gene>
<reference evidence="4" key="1">
    <citation type="journal article" date="2019" name="bioRxiv">
        <title>The Genome of the Zebra Mussel, Dreissena polymorpha: A Resource for Invasive Species Research.</title>
        <authorList>
            <person name="McCartney M.A."/>
            <person name="Auch B."/>
            <person name="Kono T."/>
            <person name="Mallez S."/>
            <person name="Zhang Y."/>
            <person name="Obille A."/>
            <person name="Becker A."/>
            <person name="Abrahante J.E."/>
            <person name="Garbe J."/>
            <person name="Badalamenti J.P."/>
            <person name="Herman A."/>
            <person name="Mangelson H."/>
            <person name="Liachko I."/>
            <person name="Sullivan S."/>
            <person name="Sone E.D."/>
            <person name="Koren S."/>
            <person name="Silverstein K.A.T."/>
            <person name="Beckman K.B."/>
            <person name="Gohl D.M."/>
        </authorList>
    </citation>
    <scope>NUCLEOTIDE SEQUENCE</scope>
    <source>
        <strain evidence="4">Duluth1</strain>
        <tissue evidence="4">Whole animal</tissue>
    </source>
</reference>
<accession>A0A9D4EBC3</accession>
<dbReference type="Proteomes" id="UP000828390">
    <property type="component" value="Unassembled WGS sequence"/>
</dbReference>
<evidence type="ECO:0000313" key="5">
    <source>
        <dbReference type="Proteomes" id="UP000828390"/>
    </source>
</evidence>
<keyword evidence="2" id="KW-0472">Membrane</keyword>